<name>A0A5C7FHS9_9BACT</name>
<gene>
    <name evidence="4" type="ORF">FUA23_21655</name>
</gene>
<evidence type="ECO:0000313" key="5">
    <source>
        <dbReference type="Proteomes" id="UP000321907"/>
    </source>
</evidence>
<dbReference type="InterPro" id="IPR026444">
    <property type="entry name" value="Secre_tail"/>
</dbReference>
<keyword evidence="2" id="KW-0732">Signal</keyword>
<sequence length="253" mass="27360">MKLSFFALFMALCTCCFAQQSVLRVEPANVAKDVVVDDLDKDYQDITTITVTNTGSGTVQLTKKQVVIGKPRPWKYGTFSQGSPLVLSAANQESSRPVSLRPGASATFQVVLEPAGIAGDGRVEVQFFDLSNPGNMLGKATVTAEIIQRSGSSPSTSGQGGGNFSSRPVPTSVNLFPNPARERFFVEAPPGTKIGRVEVSNALGNRLRKYDRPDGKQGYDVEDLPDGLYLISIYDDKGKKLKTLRLLHRQFGA</sequence>
<evidence type="ECO:0000313" key="4">
    <source>
        <dbReference type="EMBL" id="TXF83358.1"/>
    </source>
</evidence>
<dbReference type="EMBL" id="VOXD01000061">
    <property type="protein sequence ID" value="TXF83358.1"/>
    <property type="molecule type" value="Genomic_DNA"/>
</dbReference>
<dbReference type="Pfam" id="PF18962">
    <property type="entry name" value="Por_Secre_tail"/>
    <property type="match status" value="1"/>
</dbReference>
<evidence type="ECO:0000256" key="1">
    <source>
        <dbReference type="SAM" id="MobiDB-lite"/>
    </source>
</evidence>
<proteinExistence type="predicted"/>
<feature type="domain" description="Secretion system C-terminal sorting" evidence="3">
    <location>
        <begin position="175"/>
        <end position="242"/>
    </location>
</feature>
<dbReference type="AlphaFoldDB" id="A0A5C7FHS9"/>
<dbReference type="NCBIfam" id="TIGR04183">
    <property type="entry name" value="Por_Secre_tail"/>
    <property type="match status" value="1"/>
</dbReference>
<accession>A0A5C7FHS9</accession>
<feature type="chain" id="PRO_5023148008" evidence="2">
    <location>
        <begin position="19"/>
        <end position="253"/>
    </location>
</feature>
<organism evidence="4 5">
    <name type="scientific">Neolewinella aurantiaca</name>
    <dbReference type="NCBI Taxonomy" id="2602767"/>
    <lineage>
        <taxon>Bacteria</taxon>
        <taxon>Pseudomonadati</taxon>
        <taxon>Bacteroidota</taxon>
        <taxon>Saprospiria</taxon>
        <taxon>Saprospirales</taxon>
        <taxon>Lewinellaceae</taxon>
        <taxon>Neolewinella</taxon>
    </lineage>
</organism>
<feature type="signal peptide" evidence="2">
    <location>
        <begin position="1"/>
        <end position="18"/>
    </location>
</feature>
<evidence type="ECO:0000259" key="3">
    <source>
        <dbReference type="Pfam" id="PF18962"/>
    </source>
</evidence>
<feature type="region of interest" description="Disordered" evidence="1">
    <location>
        <begin position="150"/>
        <end position="169"/>
    </location>
</feature>
<keyword evidence="5" id="KW-1185">Reference proteome</keyword>
<comment type="caution">
    <text evidence="4">The sequence shown here is derived from an EMBL/GenBank/DDBJ whole genome shotgun (WGS) entry which is preliminary data.</text>
</comment>
<evidence type="ECO:0000256" key="2">
    <source>
        <dbReference type="SAM" id="SignalP"/>
    </source>
</evidence>
<protein>
    <submittedName>
        <fullName evidence="4">T9SS type A sorting domain-containing protein</fullName>
    </submittedName>
</protein>
<dbReference type="Proteomes" id="UP000321907">
    <property type="component" value="Unassembled WGS sequence"/>
</dbReference>
<dbReference type="OrthoDB" id="1447653at2"/>
<dbReference type="RefSeq" id="WP_147932873.1">
    <property type="nucleotide sequence ID" value="NZ_VOXD01000061.1"/>
</dbReference>
<reference evidence="4 5" key="1">
    <citation type="submission" date="2019-08" db="EMBL/GenBank/DDBJ databases">
        <title>Lewinella sp. strain SSH13 Genome sequencing and assembly.</title>
        <authorList>
            <person name="Kim I."/>
        </authorList>
    </citation>
    <scope>NUCLEOTIDE SEQUENCE [LARGE SCALE GENOMIC DNA]</scope>
    <source>
        <strain evidence="4 5">SSH13</strain>
    </source>
</reference>